<evidence type="ECO:0000313" key="3">
    <source>
        <dbReference type="Proteomes" id="UP001180020"/>
    </source>
</evidence>
<feature type="region of interest" description="Disordered" evidence="1">
    <location>
        <begin position="142"/>
        <end position="163"/>
    </location>
</feature>
<keyword evidence="3" id="KW-1185">Reference proteome</keyword>
<name>A0AAV9CM37_ACOCL</name>
<comment type="caution">
    <text evidence="2">The sequence shown here is derived from an EMBL/GenBank/DDBJ whole genome shotgun (WGS) entry which is preliminary data.</text>
</comment>
<dbReference type="EMBL" id="JAUJYO010000018">
    <property type="protein sequence ID" value="KAK1289772.1"/>
    <property type="molecule type" value="Genomic_DNA"/>
</dbReference>
<sequence length="208" mass="23377">MRFVMRSGSGGLDGWSDTPCIGQADAFAEMGRLREVTARQDELGVYGFNDRQIDNPPQPGPQRMVKSIAVKQKGKRMSEGKRTYEMSDEWWASFTQRHPGGDKFRNFPLAFEIELDVLFGCTTTRGDDVSLPGSMVYTVEEENNDQEGGTLEDESTPLQGSPHLFRESEDLHRAGHLHSLSNKCCSSSVPRPKKVEDKCWLEMGEVTR</sequence>
<reference evidence="2" key="1">
    <citation type="journal article" date="2023" name="Nat. Commun.">
        <title>Diploid and tetraploid genomes of Acorus and the evolution of monocots.</title>
        <authorList>
            <person name="Ma L."/>
            <person name="Liu K.W."/>
            <person name="Li Z."/>
            <person name="Hsiao Y.Y."/>
            <person name="Qi Y."/>
            <person name="Fu T."/>
            <person name="Tang G.D."/>
            <person name="Zhang D."/>
            <person name="Sun W.H."/>
            <person name="Liu D.K."/>
            <person name="Li Y."/>
            <person name="Chen G.Z."/>
            <person name="Liu X.D."/>
            <person name="Liao X.Y."/>
            <person name="Jiang Y.T."/>
            <person name="Yu X."/>
            <person name="Hao Y."/>
            <person name="Huang J."/>
            <person name="Zhao X.W."/>
            <person name="Ke S."/>
            <person name="Chen Y.Y."/>
            <person name="Wu W.L."/>
            <person name="Hsu J.L."/>
            <person name="Lin Y.F."/>
            <person name="Huang M.D."/>
            <person name="Li C.Y."/>
            <person name="Huang L."/>
            <person name="Wang Z.W."/>
            <person name="Zhao X."/>
            <person name="Zhong W.Y."/>
            <person name="Peng D.H."/>
            <person name="Ahmad S."/>
            <person name="Lan S."/>
            <person name="Zhang J.S."/>
            <person name="Tsai W.C."/>
            <person name="Van de Peer Y."/>
            <person name="Liu Z.J."/>
        </authorList>
    </citation>
    <scope>NUCLEOTIDE SEQUENCE</scope>
    <source>
        <strain evidence="2">CP</strain>
    </source>
</reference>
<protein>
    <submittedName>
        <fullName evidence="2">Uncharacterized protein</fullName>
    </submittedName>
</protein>
<accession>A0AAV9CM37</accession>
<proteinExistence type="predicted"/>
<feature type="compositionally biased region" description="Acidic residues" evidence="1">
    <location>
        <begin position="142"/>
        <end position="155"/>
    </location>
</feature>
<organism evidence="2 3">
    <name type="scientific">Acorus calamus</name>
    <name type="common">Sweet flag</name>
    <dbReference type="NCBI Taxonomy" id="4465"/>
    <lineage>
        <taxon>Eukaryota</taxon>
        <taxon>Viridiplantae</taxon>
        <taxon>Streptophyta</taxon>
        <taxon>Embryophyta</taxon>
        <taxon>Tracheophyta</taxon>
        <taxon>Spermatophyta</taxon>
        <taxon>Magnoliopsida</taxon>
        <taxon>Liliopsida</taxon>
        <taxon>Acoraceae</taxon>
        <taxon>Acorus</taxon>
    </lineage>
</organism>
<evidence type="ECO:0000313" key="2">
    <source>
        <dbReference type="EMBL" id="KAK1289772.1"/>
    </source>
</evidence>
<dbReference type="Proteomes" id="UP001180020">
    <property type="component" value="Unassembled WGS sequence"/>
</dbReference>
<gene>
    <name evidence="2" type="ORF">QJS10_CPB18g00720</name>
</gene>
<evidence type="ECO:0000256" key="1">
    <source>
        <dbReference type="SAM" id="MobiDB-lite"/>
    </source>
</evidence>
<dbReference type="AlphaFoldDB" id="A0AAV9CM37"/>
<reference evidence="2" key="2">
    <citation type="submission" date="2023-06" db="EMBL/GenBank/DDBJ databases">
        <authorList>
            <person name="Ma L."/>
            <person name="Liu K.-W."/>
            <person name="Li Z."/>
            <person name="Hsiao Y.-Y."/>
            <person name="Qi Y."/>
            <person name="Fu T."/>
            <person name="Tang G."/>
            <person name="Zhang D."/>
            <person name="Sun W.-H."/>
            <person name="Liu D.-K."/>
            <person name="Li Y."/>
            <person name="Chen G.-Z."/>
            <person name="Liu X.-D."/>
            <person name="Liao X.-Y."/>
            <person name="Jiang Y.-T."/>
            <person name="Yu X."/>
            <person name="Hao Y."/>
            <person name="Huang J."/>
            <person name="Zhao X.-W."/>
            <person name="Ke S."/>
            <person name="Chen Y.-Y."/>
            <person name="Wu W.-L."/>
            <person name="Hsu J.-L."/>
            <person name="Lin Y.-F."/>
            <person name="Huang M.-D."/>
            <person name="Li C.-Y."/>
            <person name="Huang L."/>
            <person name="Wang Z.-W."/>
            <person name="Zhao X."/>
            <person name="Zhong W.-Y."/>
            <person name="Peng D.-H."/>
            <person name="Ahmad S."/>
            <person name="Lan S."/>
            <person name="Zhang J.-S."/>
            <person name="Tsai W.-C."/>
            <person name="Van De Peer Y."/>
            <person name="Liu Z.-J."/>
        </authorList>
    </citation>
    <scope>NUCLEOTIDE SEQUENCE</scope>
    <source>
        <strain evidence="2">CP</strain>
        <tissue evidence="2">Leaves</tissue>
    </source>
</reference>